<evidence type="ECO:0000313" key="4">
    <source>
        <dbReference type="Proteomes" id="UP000663825"/>
    </source>
</evidence>
<keyword evidence="2" id="KW-0812">Transmembrane</keyword>
<dbReference type="AlphaFoldDB" id="A0A817QF84"/>
<comment type="caution">
    <text evidence="3">The sequence shown here is derived from an EMBL/GenBank/DDBJ whole genome shotgun (WGS) entry which is preliminary data.</text>
</comment>
<feature type="transmembrane region" description="Helical" evidence="2">
    <location>
        <begin position="82"/>
        <end position="99"/>
    </location>
</feature>
<evidence type="ECO:0000256" key="2">
    <source>
        <dbReference type="SAM" id="Phobius"/>
    </source>
</evidence>
<accession>A0A817QF84</accession>
<protein>
    <submittedName>
        <fullName evidence="3">Uncharacterized protein</fullName>
    </submittedName>
</protein>
<feature type="transmembrane region" description="Helical" evidence="2">
    <location>
        <begin position="48"/>
        <end position="70"/>
    </location>
</feature>
<proteinExistence type="predicted"/>
<gene>
    <name evidence="3" type="ORF">TIS948_LOCUS12265</name>
</gene>
<feature type="region of interest" description="Disordered" evidence="1">
    <location>
        <begin position="12"/>
        <end position="33"/>
    </location>
</feature>
<organism evidence="3 4">
    <name type="scientific">Rotaria socialis</name>
    <dbReference type="NCBI Taxonomy" id="392032"/>
    <lineage>
        <taxon>Eukaryota</taxon>
        <taxon>Metazoa</taxon>
        <taxon>Spiralia</taxon>
        <taxon>Gnathifera</taxon>
        <taxon>Rotifera</taxon>
        <taxon>Eurotatoria</taxon>
        <taxon>Bdelloidea</taxon>
        <taxon>Philodinida</taxon>
        <taxon>Philodinidae</taxon>
        <taxon>Rotaria</taxon>
    </lineage>
</organism>
<dbReference type="OrthoDB" id="10059344at2759"/>
<keyword evidence="2" id="KW-1133">Transmembrane helix</keyword>
<dbReference type="Proteomes" id="UP000663825">
    <property type="component" value="Unassembled WGS sequence"/>
</dbReference>
<evidence type="ECO:0000256" key="1">
    <source>
        <dbReference type="SAM" id="MobiDB-lite"/>
    </source>
</evidence>
<feature type="compositionally biased region" description="Basic and acidic residues" evidence="1">
    <location>
        <begin position="12"/>
        <end position="22"/>
    </location>
</feature>
<keyword evidence="2" id="KW-0472">Membrane</keyword>
<sequence>MNINGLIKMSKQEVEEDKKKQQQQEQCNRSSIKSRESVASDGLQQKELFFLSVLGNTYIPSLISVVLHTVKNFQPYPVKKKMNTAIILLLLMFTIMVNSNTAYTVQPENDVYYKNPCHKGASFSCCEGYVLEVQNETTAKCINCIPAGRPCYQINRPCCPGYRCGSGPAIYVKPRPTDICIPNLLKG</sequence>
<evidence type="ECO:0000313" key="3">
    <source>
        <dbReference type="EMBL" id="CAF3195795.1"/>
    </source>
</evidence>
<reference evidence="3" key="1">
    <citation type="submission" date="2021-02" db="EMBL/GenBank/DDBJ databases">
        <authorList>
            <person name="Nowell W R."/>
        </authorList>
    </citation>
    <scope>NUCLEOTIDE SEQUENCE</scope>
</reference>
<dbReference type="EMBL" id="CAJNXB010001814">
    <property type="protein sequence ID" value="CAF3195795.1"/>
    <property type="molecule type" value="Genomic_DNA"/>
</dbReference>
<name>A0A817QF84_9BILA</name>